<dbReference type="InterPro" id="IPR025498">
    <property type="entry name" value="DUF4389"/>
</dbReference>
<dbReference type="Proteomes" id="UP000224130">
    <property type="component" value="Unassembled WGS sequence"/>
</dbReference>
<dbReference type="EMBL" id="PDJJ01000001">
    <property type="protein sequence ID" value="PFG43745.1"/>
    <property type="molecule type" value="Genomic_DNA"/>
</dbReference>
<organism evidence="2 3">
    <name type="scientific">Isoptericola jiangsuensis</name>
    <dbReference type="NCBI Taxonomy" id="548579"/>
    <lineage>
        <taxon>Bacteria</taxon>
        <taxon>Bacillati</taxon>
        <taxon>Actinomycetota</taxon>
        <taxon>Actinomycetes</taxon>
        <taxon>Micrococcales</taxon>
        <taxon>Promicromonosporaceae</taxon>
        <taxon>Isoptericola</taxon>
    </lineage>
</organism>
<gene>
    <name evidence="2" type="ORF">ATJ88_2452</name>
</gene>
<keyword evidence="1" id="KW-0812">Transmembrane</keyword>
<feature type="transmembrane region" description="Helical" evidence="1">
    <location>
        <begin position="167"/>
        <end position="184"/>
    </location>
</feature>
<dbReference type="AlphaFoldDB" id="A0A2A9EZU4"/>
<dbReference type="RefSeq" id="WP_098464053.1">
    <property type="nucleotide sequence ID" value="NZ_PDJJ01000001.1"/>
</dbReference>
<keyword evidence="1" id="KW-0472">Membrane</keyword>
<name>A0A2A9EZU4_9MICO</name>
<reference evidence="2 3" key="1">
    <citation type="submission" date="2017-10" db="EMBL/GenBank/DDBJ databases">
        <title>Sequencing the genomes of 1000 actinobacteria strains.</title>
        <authorList>
            <person name="Klenk H.-P."/>
        </authorList>
    </citation>
    <scope>NUCLEOTIDE SEQUENCE [LARGE SCALE GENOMIC DNA]</scope>
    <source>
        <strain evidence="2 3">DSM 21863</strain>
    </source>
</reference>
<protein>
    <submittedName>
        <fullName evidence="2">Uncharacterized protein DUF4389</fullName>
    </submittedName>
</protein>
<evidence type="ECO:0000313" key="3">
    <source>
        <dbReference type="Proteomes" id="UP000224130"/>
    </source>
</evidence>
<keyword evidence="3" id="KW-1185">Reference proteome</keyword>
<evidence type="ECO:0000256" key="1">
    <source>
        <dbReference type="SAM" id="Phobius"/>
    </source>
</evidence>
<dbReference type="OrthoDB" id="156718at2"/>
<feature type="transmembrane region" description="Helical" evidence="1">
    <location>
        <begin position="129"/>
        <end position="147"/>
    </location>
</feature>
<sequence length="241" mass="26728">MTSDVPVAPGPPVLVDADPPTDLSRGLWLVKWLLLFPHVVVLVFLWLAFVVLTVVAFVAILFTARYPAWIFRFTAGVLRWSWRVSYYGYGALGTDRYPPFTLADVPDYPARLEITPPGRLSRGLVLVKWWLLALPHYAVVTLFLGASGSRTLETASGETVVVDVPPYPGLVGLLVLFAAVVLLFRARYPRGMFDLVMGMQRWVWRVTVYAGLMTDVYPPFRLDLGARDPARPATSPPGGTP</sequence>
<keyword evidence="1" id="KW-1133">Transmembrane helix</keyword>
<proteinExistence type="predicted"/>
<comment type="caution">
    <text evidence="2">The sequence shown here is derived from an EMBL/GenBank/DDBJ whole genome shotgun (WGS) entry which is preliminary data.</text>
</comment>
<feature type="transmembrane region" description="Helical" evidence="1">
    <location>
        <begin position="35"/>
        <end position="62"/>
    </location>
</feature>
<dbReference type="Pfam" id="PF14333">
    <property type="entry name" value="DUF4389"/>
    <property type="match status" value="2"/>
</dbReference>
<evidence type="ECO:0000313" key="2">
    <source>
        <dbReference type="EMBL" id="PFG43745.1"/>
    </source>
</evidence>
<accession>A0A2A9EZU4</accession>